<reference evidence="4 5" key="1">
    <citation type="submission" date="2018-03" db="EMBL/GenBank/DDBJ databases">
        <title>Genome sequence of Moorella humiferrea DSM 23265.</title>
        <authorList>
            <person name="Poehlein A."/>
            <person name="Daniel R."/>
        </authorList>
    </citation>
    <scope>NUCLEOTIDE SEQUENCE [LARGE SCALE GENOMIC DNA]</scope>
    <source>
        <strain evidence="4 5">DSM 23265</strain>
    </source>
</reference>
<comment type="similarity">
    <text evidence="2">Belongs to the FldB/FldC dehydratase alpha/beta subunit family.</text>
</comment>
<dbReference type="PANTHER" id="PTHR30548:SF1">
    <property type="entry name" value="DEHYDRATASE SUBUNIT MJ0007-RELATED"/>
    <property type="match status" value="1"/>
</dbReference>
<dbReference type="PANTHER" id="PTHR30548">
    <property type="entry name" value="2-HYDROXYGLUTARYL-COA DEHYDRATASE, D-COMPONENT-RELATED"/>
    <property type="match status" value="1"/>
</dbReference>
<dbReference type="InterPro" id="IPR047678">
    <property type="entry name" value="YjiM-like"/>
</dbReference>
<dbReference type="RefSeq" id="WP_245907901.1">
    <property type="nucleotide sequence ID" value="NZ_CP136419.1"/>
</dbReference>
<dbReference type="Pfam" id="PF06050">
    <property type="entry name" value="HGD-D"/>
    <property type="match status" value="1"/>
</dbReference>
<comment type="cofactor">
    <cofactor evidence="1">
        <name>[4Fe-4S] cluster</name>
        <dbReference type="ChEBI" id="CHEBI:49883"/>
    </cofactor>
</comment>
<dbReference type="GO" id="GO:0051536">
    <property type="term" value="F:iron-sulfur cluster binding"/>
    <property type="evidence" value="ECO:0007669"/>
    <property type="project" value="UniProtKB-KW"/>
</dbReference>
<protein>
    <submittedName>
        <fullName evidence="4">R-phenyllactate dehydratase beta subunit</fullName>
        <ecNumber evidence="4">4.2.1.-</ecNumber>
    </submittedName>
</protein>
<comment type="caution">
    <text evidence="4">The sequence shown here is derived from an EMBL/GenBank/DDBJ whole genome shotgun (WGS) entry which is preliminary data.</text>
</comment>
<evidence type="ECO:0000256" key="2">
    <source>
        <dbReference type="ARBA" id="ARBA00005806"/>
    </source>
</evidence>
<evidence type="ECO:0000256" key="1">
    <source>
        <dbReference type="ARBA" id="ARBA00001966"/>
    </source>
</evidence>
<keyword evidence="4" id="KW-0456">Lyase</keyword>
<dbReference type="AlphaFoldDB" id="A0A2T0ALM5"/>
<evidence type="ECO:0000256" key="3">
    <source>
        <dbReference type="ARBA" id="ARBA00023014"/>
    </source>
</evidence>
<keyword evidence="3" id="KW-0411">Iron-sulfur</keyword>
<dbReference type="EC" id="4.2.1.-" evidence="4"/>
<dbReference type="Gene3D" id="3.40.50.11890">
    <property type="match status" value="1"/>
</dbReference>
<dbReference type="EMBL" id="PVXM01000055">
    <property type="protein sequence ID" value="PRR69517.1"/>
    <property type="molecule type" value="Genomic_DNA"/>
</dbReference>
<accession>A0A2T0ALM5</accession>
<sequence>MSNAYREMWRDLGLDLERHDAFLAALPGAFSEVFLQQDNRPAGMAYFDNLLGEAHGRRVEEILAHKRAGRLVAGTFCVFVPEELILAVDGVSVGLCAGTQFTVPAGEQILPRNLCPLIKSLVGFKLERICPYFQVVDFLVGETTCDGKKKTWEILNDYVPTYVMELPQRKEAADLALWEGEIYRFKEEIERRSGQKIDSEKLNAAIKKANARRAALQRLYQARRADPVPISGKDALLISQLAFFDDPDRFTAQVNALCEELEDRIARGEGVTSKGAPRLLVTGTPMPLPYWKLHHLVEKSGAVIIGEETCTGSRYFAGMVPEDGETLSQQVKNLARRLLDINCACFTPNTSRMEDILRLAREGKADGVIYYSLQFCQTYALEARQVEKALREAGLPVLCLESDFSEKDAAQLQTRIEAFLEMITS</sequence>
<proteinExistence type="inferred from homology"/>
<dbReference type="GO" id="GO:0016836">
    <property type="term" value="F:hydro-lyase activity"/>
    <property type="evidence" value="ECO:0007669"/>
    <property type="project" value="UniProtKB-ARBA"/>
</dbReference>
<dbReference type="NCBIfam" id="NF040772">
    <property type="entry name" value="double_cubane"/>
    <property type="match status" value="1"/>
</dbReference>
<dbReference type="InterPro" id="IPR010327">
    <property type="entry name" value="FldB/FldC_alpha/beta"/>
</dbReference>
<dbReference type="Gene3D" id="1.20.1270.370">
    <property type="match status" value="1"/>
</dbReference>
<keyword evidence="3" id="KW-0479">Metal-binding</keyword>
<evidence type="ECO:0000313" key="4">
    <source>
        <dbReference type="EMBL" id="PRR69517.1"/>
    </source>
</evidence>
<name>A0A2T0ALM5_9FIRM</name>
<evidence type="ECO:0000313" key="5">
    <source>
        <dbReference type="Proteomes" id="UP000238415"/>
    </source>
</evidence>
<dbReference type="Gene3D" id="3.40.50.11900">
    <property type="match status" value="1"/>
</dbReference>
<dbReference type="Proteomes" id="UP000238415">
    <property type="component" value="Unassembled WGS sequence"/>
</dbReference>
<gene>
    <name evidence="4" type="primary">fldC_3</name>
    <name evidence="4" type="ORF">MOHU_23210</name>
</gene>
<organism evidence="4 5">
    <name type="scientific">Neomoorella humiferrea</name>
    <dbReference type="NCBI Taxonomy" id="676965"/>
    <lineage>
        <taxon>Bacteria</taxon>
        <taxon>Bacillati</taxon>
        <taxon>Bacillota</taxon>
        <taxon>Clostridia</taxon>
        <taxon>Neomoorellales</taxon>
        <taxon>Neomoorellaceae</taxon>
        <taxon>Neomoorella</taxon>
    </lineage>
</organism>
<keyword evidence="5" id="KW-1185">Reference proteome</keyword>
<keyword evidence="3" id="KW-0408">Iron</keyword>